<keyword evidence="1" id="KW-0812">Transmembrane</keyword>
<evidence type="ECO:0000313" key="3">
    <source>
        <dbReference type="Proteomes" id="UP000607653"/>
    </source>
</evidence>
<name>A0A822YME9_NELNU</name>
<keyword evidence="3" id="KW-1185">Reference proteome</keyword>
<gene>
    <name evidence="2" type="ORF">HUJ06_012543</name>
</gene>
<proteinExistence type="predicted"/>
<evidence type="ECO:0000256" key="1">
    <source>
        <dbReference type="SAM" id="Phobius"/>
    </source>
</evidence>
<organism evidence="2 3">
    <name type="scientific">Nelumbo nucifera</name>
    <name type="common">Sacred lotus</name>
    <dbReference type="NCBI Taxonomy" id="4432"/>
    <lineage>
        <taxon>Eukaryota</taxon>
        <taxon>Viridiplantae</taxon>
        <taxon>Streptophyta</taxon>
        <taxon>Embryophyta</taxon>
        <taxon>Tracheophyta</taxon>
        <taxon>Spermatophyta</taxon>
        <taxon>Magnoliopsida</taxon>
        <taxon>Proteales</taxon>
        <taxon>Nelumbonaceae</taxon>
        <taxon>Nelumbo</taxon>
    </lineage>
</organism>
<dbReference type="EMBL" id="DUZY01000003">
    <property type="protein sequence ID" value="DAD33692.1"/>
    <property type="molecule type" value="Genomic_DNA"/>
</dbReference>
<reference evidence="2 3" key="1">
    <citation type="journal article" date="2020" name="Mol. Biol. Evol.">
        <title>Distinct Expression and Methylation Patterns for Genes with Different Fates following a Single Whole-Genome Duplication in Flowering Plants.</title>
        <authorList>
            <person name="Shi T."/>
            <person name="Rahmani R.S."/>
            <person name="Gugger P.F."/>
            <person name="Wang M."/>
            <person name="Li H."/>
            <person name="Zhang Y."/>
            <person name="Li Z."/>
            <person name="Wang Q."/>
            <person name="Van de Peer Y."/>
            <person name="Marchal K."/>
            <person name="Chen J."/>
        </authorList>
    </citation>
    <scope>NUCLEOTIDE SEQUENCE [LARGE SCALE GENOMIC DNA]</scope>
    <source>
        <tissue evidence="2">Leaf</tissue>
    </source>
</reference>
<keyword evidence="1" id="KW-0472">Membrane</keyword>
<dbReference type="Proteomes" id="UP000607653">
    <property type="component" value="Unassembled WGS sequence"/>
</dbReference>
<keyword evidence="1" id="KW-1133">Transmembrane helix</keyword>
<sequence length="42" mass="4680">MPFPHMGESYGGMTIPDPLPRNVIPIPLLVSFFFLFGCAIQK</sequence>
<comment type="caution">
    <text evidence="2">The sequence shown here is derived from an EMBL/GenBank/DDBJ whole genome shotgun (WGS) entry which is preliminary data.</text>
</comment>
<accession>A0A822YME9</accession>
<dbReference type="AlphaFoldDB" id="A0A822YME9"/>
<feature type="transmembrane region" description="Helical" evidence="1">
    <location>
        <begin position="23"/>
        <end position="40"/>
    </location>
</feature>
<evidence type="ECO:0000313" key="2">
    <source>
        <dbReference type="EMBL" id="DAD33692.1"/>
    </source>
</evidence>
<protein>
    <submittedName>
        <fullName evidence="2">Uncharacterized protein</fullName>
    </submittedName>
</protein>